<accession>A0A3B0JGV2</accession>
<protein>
    <submittedName>
        <fullName evidence="1">Uncharacterized protein</fullName>
    </submittedName>
</protein>
<organism evidence="1">
    <name type="scientific">Wolbachia endosymbiont of Aleurodicus floccissimus</name>
    <dbReference type="NCBI Taxonomy" id="2152762"/>
    <lineage>
        <taxon>Bacteria</taxon>
        <taxon>Pseudomonadati</taxon>
        <taxon>Pseudomonadota</taxon>
        <taxon>Alphaproteobacteria</taxon>
        <taxon>Rickettsiales</taxon>
        <taxon>Anaplasmataceae</taxon>
        <taxon>Wolbachieae</taxon>
        <taxon>Wolbachia</taxon>
    </lineage>
</organism>
<reference evidence="1" key="1">
    <citation type="submission" date="2018-04" db="EMBL/GenBank/DDBJ databases">
        <authorList>
            <person name="Go L.Y."/>
            <person name="Mitchell J.A."/>
        </authorList>
    </citation>
    <scope>NUCLEOTIDE SEQUENCE</scope>
    <source>
        <strain evidence="1">WBAF</strain>
    </source>
</reference>
<proteinExistence type="predicted"/>
<gene>
    <name evidence="1" type="ORF">WBAF_1404</name>
</gene>
<evidence type="ECO:0000313" key="1">
    <source>
        <dbReference type="EMBL" id="SPP34422.1"/>
    </source>
</evidence>
<name>A0A3B0JGV2_9RICK</name>
<dbReference type="EMBL" id="OUNF01000375">
    <property type="protein sequence ID" value="SPP34422.1"/>
    <property type="molecule type" value="Genomic_DNA"/>
</dbReference>
<dbReference type="AlphaFoldDB" id="A0A3B0JGV2"/>
<sequence>MLEKIKKFFQSIAGGIASIWNSIKNLWSSNKANLVSDNELSFVELSNGKIGLVMLQDIIFSKNKDLDGNVIDCEFRSDFNDESLYITGRYDSKTIMEDGNICLSINSVGTLDGKEVYGDNEPEEMKRLLLSSKITDLEVKQHATDTSQSLNA</sequence>